<name>A0A2P5EVM9_TREOI</name>
<proteinExistence type="predicted"/>
<protein>
    <submittedName>
        <fullName evidence="2">von Willebrand factor, type A</fullName>
    </submittedName>
</protein>
<reference evidence="3" key="1">
    <citation type="submission" date="2016-06" db="EMBL/GenBank/DDBJ databases">
        <title>Parallel loss of symbiosis genes in relatives of nitrogen-fixing non-legume Parasponia.</title>
        <authorList>
            <person name="Van Velzen R."/>
            <person name="Holmer R."/>
            <person name="Bu F."/>
            <person name="Rutten L."/>
            <person name="Van Zeijl A."/>
            <person name="Liu W."/>
            <person name="Santuari L."/>
            <person name="Cao Q."/>
            <person name="Sharma T."/>
            <person name="Shen D."/>
            <person name="Roswanjaya Y."/>
            <person name="Wardhani T."/>
            <person name="Kalhor M.S."/>
            <person name="Jansen J."/>
            <person name="Van den Hoogen J."/>
            <person name="Gungor B."/>
            <person name="Hartog M."/>
            <person name="Hontelez J."/>
            <person name="Verver J."/>
            <person name="Yang W.-C."/>
            <person name="Schijlen E."/>
            <person name="Repin R."/>
            <person name="Schilthuizen M."/>
            <person name="Schranz E."/>
            <person name="Heidstra R."/>
            <person name="Miyata K."/>
            <person name="Fedorova E."/>
            <person name="Kohlen W."/>
            <person name="Bisseling T."/>
            <person name="Smit S."/>
            <person name="Geurts R."/>
        </authorList>
    </citation>
    <scope>NUCLEOTIDE SEQUENCE [LARGE SCALE GENOMIC DNA]</scope>
    <source>
        <strain evidence="3">cv. RG33-2</strain>
    </source>
</reference>
<dbReference type="EMBL" id="JXTC01000092">
    <property type="protein sequence ID" value="PON89593.1"/>
    <property type="molecule type" value="Genomic_DNA"/>
</dbReference>
<keyword evidence="3" id="KW-1185">Reference proteome</keyword>
<evidence type="ECO:0000259" key="1">
    <source>
        <dbReference type="PROSITE" id="PS50234"/>
    </source>
</evidence>
<dbReference type="InterPro" id="IPR036465">
    <property type="entry name" value="vWFA_dom_sf"/>
</dbReference>
<accession>A0A2P5EVM9</accession>
<dbReference type="OrthoDB" id="687730at2759"/>
<dbReference type="Pfam" id="PF00092">
    <property type="entry name" value="VWA"/>
    <property type="match status" value="1"/>
</dbReference>
<dbReference type="InterPro" id="IPR051266">
    <property type="entry name" value="CLCR"/>
</dbReference>
<dbReference type="InterPro" id="IPR002035">
    <property type="entry name" value="VWF_A"/>
</dbReference>
<dbReference type="PROSITE" id="PS50234">
    <property type="entry name" value="VWFA"/>
    <property type="match status" value="1"/>
</dbReference>
<dbReference type="Pfam" id="PF14624">
    <property type="entry name" value="Vwaint"/>
    <property type="match status" value="1"/>
</dbReference>
<dbReference type="STRING" id="63057.A0A2P5EVM9"/>
<comment type="caution">
    <text evidence="2">The sequence shown here is derived from an EMBL/GenBank/DDBJ whole genome shotgun (WGS) entry which is preliminary data.</text>
</comment>
<evidence type="ECO:0000313" key="2">
    <source>
        <dbReference type="EMBL" id="PON89593.1"/>
    </source>
</evidence>
<dbReference type="PANTHER" id="PTHR10579">
    <property type="entry name" value="CALCIUM-ACTIVATED CHLORIDE CHANNEL REGULATOR"/>
    <property type="match status" value="1"/>
</dbReference>
<gene>
    <name evidence="2" type="ORF">TorRG33x02_145750</name>
</gene>
<dbReference type="InParanoid" id="A0A2P5EVM9"/>
<dbReference type="Gene3D" id="3.40.50.410">
    <property type="entry name" value="von Willebrand factor, type A domain"/>
    <property type="match status" value="1"/>
</dbReference>
<dbReference type="Proteomes" id="UP000237000">
    <property type="component" value="Unassembled WGS sequence"/>
</dbReference>
<dbReference type="AlphaFoldDB" id="A0A2P5EVM9"/>
<dbReference type="SUPFAM" id="SSF53300">
    <property type="entry name" value="vWA-like"/>
    <property type="match status" value="1"/>
</dbReference>
<feature type="domain" description="VWFA" evidence="1">
    <location>
        <begin position="64"/>
        <end position="232"/>
    </location>
</feature>
<dbReference type="InterPro" id="IPR032838">
    <property type="entry name" value="Vwaint_dom"/>
</dbReference>
<dbReference type="PANTHER" id="PTHR10579:SF129">
    <property type="entry name" value="OS01G0640200 PROTEIN"/>
    <property type="match status" value="1"/>
</dbReference>
<evidence type="ECO:0000313" key="3">
    <source>
        <dbReference type="Proteomes" id="UP000237000"/>
    </source>
</evidence>
<dbReference type="SMART" id="SM00327">
    <property type="entry name" value="VWA"/>
    <property type="match status" value="1"/>
</dbReference>
<organism evidence="2 3">
    <name type="scientific">Trema orientale</name>
    <name type="common">Charcoal tree</name>
    <name type="synonym">Celtis orientalis</name>
    <dbReference type="NCBI Taxonomy" id="63057"/>
    <lineage>
        <taxon>Eukaryota</taxon>
        <taxon>Viridiplantae</taxon>
        <taxon>Streptophyta</taxon>
        <taxon>Embryophyta</taxon>
        <taxon>Tracheophyta</taxon>
        <taxon>Spermatophyta</taxon>
        <taxon>Magnoliopsida</taxon>
        <taxon>eudicotyledons</taxon>
        <taxon>Gunneridae</taxon>
        <taxon>Pentapetalae</taxon>
        <taxon>rosids</taxon>
        <taxon>fabids</taxon>
        <taxon>Rosales</taxon>
        <taxon>Cannabaceae</taxon>
        <taxon>Trema</taxon>
    </lineage>
</organism>
<sequence>MIFDDDEPIVATQYVSEKNPASFEAGKTKAAIINKREAPVEETEFKILLELTGAGSGNNRSGVDLVMILDVSGSMGGEKLEKMKVAMQFVIRKLSPIDRLSIVTFASDSSRLCPLRQITGKSQQDFQNLVSALAADGGTNITAGLQTGLKVLNDRSLTSDRAYGIMLMSDGQQNDGGDAAEVQIGNVPVYTFGFGEDHDPRVLKVIADNSKGGTFSDVQNQDNLSIAFSQCLAALLTVVVQDLQLTVTQVESDSTIKKVSAGNYSQSRDDVVGSVTVSFGDLYDKEVRKVIVDLLLPAVSGRVVPEVLQIDYTYRWNKISDRTGGKLFPANTLFISVIRTKISEEPERVDVMIEEDRLRTARMMKEARVMADNNKLKDAQEKLVDARKSLENVVYDYDPLIKMLQFELEQLLKLMKSQEIYEKQGRPFALSSETSHDRQRFAARGDVEKVRLFSTPRMDTYLEQAKSFAEDPSKPLPTVDEDVRQELVDDPLAPIDGGFRYYILTALQCLKSMENMLNKRPLNA</sequence>